<organism evidence="2 3">
    <name type="scientific">Cryptolaemus montrouzieri</name>
    <dbReference type="NCBI Taxonomy" id="559131"/>
    <lineage>
        <taxon>Eukaryota</taxon>
        <taxon>Metazoa</taxon>
        <taxon>Ecdysozoa</taxon>
        <taxon>Arthropoda</taxon>
        <taxon>Hexapoda</taxon>
        <taxon>Insecta</taxon>
        <taxon>Pterygota</taxon>
        <taxon>Neoptera</taxon>
        <taxon>Endopterygota</taxon>
        <taxon>Coleoptera</taxon>
        <taxon>Polyphaga</taxon>
        <taxon>Cucujiformia</taxon>
        <taxon>Coccinelloidea</taxon>
        <taxon>Coccinellidae</taxon>
        <taxon>Scymninae</taxon>
        <taxon>Scymnini</taxon>
        <taxon>Cryptolaemus</taxon>
    </lineage>
</organism>
<feature type="region of interest" description="Disordered" evidence="1">
    <location>
        <begin position="609"/>
        <end position="639"/>
    </location>
</feature>
<feature type="compositionally biased region" description="Basic and acidic residues" evidence="1">
    <location>
        <begin position="530"/>
        <end position="545"/>
    </location>
</feature>
<dbReference type="AlphaFoldDB" id="A0ABD2NAY1"/>
<gene>
    <name evidence="2" type="ORF">HHI36_020254</name>
</gene>
<evidence type="ECO:0000313" key="2">
    <source>
        <dbReference type="EMBL" id="KAL3275494.1"/>
    </source>
</evidence>
<proteinExistence type="predicted"/>
<feature type="region of interest" description="Disordered" evidence="1">
    <location>
        <begin position="528"/>
        <end position="570"/>
    </location>
</feature>
<protein>
    <submittedName>
        <fullName evidence="2">Uncharacterized protein</fullName>
    </submittedName>
</protein>
<evidence type="ECO:0000256" key="1">
    <source>
        <dbReference type="SAM" id="MobiDB-lite"/>
    </source>
</evidence>
<evidence type="ECO:0000313" key="3">
    <source>
        <dbReference type="Proteomes" id="UP001516400"/>
    </source>
</evidence>
<reference evidence="2 3" key="1">
    <citation type="journal article" date="2021" name="BMC Biol.">
        <title>Horizontally acquired antibacterial genes associated with adaptive radiation of ladybird beetles.</title>
        <authorList>
            <person name="Li H.S."/>
            <person name="Tang X.F."/>
            <person name="Huang Y.H."/>
            <person name="Xu Z.Y."/>
            <person name="Chen M.L."/>
            <person name="Du X.Y."/>
            <person name="Qiu B.Y."/>
            <person name="Chen P.T."/>
            <person name="Zhang W."/>
            <person name="Slipinski A."/>
            <person name="Escalona H.E."/>
            <person name="Waterhouse R.M."/>
            <person name="Zwick A."/>
            <person name="Pang H."/>
        </authorList>
    </citation>
    <scope>NUCLEOTIDE SEQUENCE [LARGE SCALE GENOMIC DNA]</scope>
    <source>
        <strain evidence="2">SYSU2018</strain>
    </source>
</reference>
<dbReference type="EMBL" id="JABFTP020000083">
    <property type="protein sequence ID" value="KAL3275494.1"/>
    <property type="molecule type" value="Genomic_DNA"/>
</dbReference>
<dbReference type="Proteomes" id="UP001516400">
    <property type="component" value="Unassembled WGS sequence"/>
</dbReference>
<name>A0ABD2NAY1_9CUCU</name>
<comment type="caution">
    <text evidence="2">The sequence shown here is derived from an EMBL/GenBank/DDBJ whole genome shotgun (WGS) entry which is preliminary data.</text>
</comment>
<sequence>MQETIQPQTSSIEVIDKGAIVIESHQIKTLITNSSPQEKIRENPHETIPISIKSIARSTLTDAMIDSETPPQEILESYDKQEVLNTDLDEPVEVEVVTPDKTTTISDKMNIHKRQQIPNGDDEILPPPGMSESNLEQEIFDELNRNHKSPTISSRKAALFTTEPSSSISPPEEILFRTHTNFSDVKRNSETGEIYREINNTDEIKTSTLNDPRFLNDTESFIFNERYVCSEEPYQVAPEDTNISDDIKVSRHSLGSLERPKSDDAKSIESFKYLGNVSNVTVNSGKPENGSSSLHSLEFSVNDSAAEENHSILSDNSELYTTALNKTVKPERDTSKITISTPDLIKNVTITEAINTLNNDMDQTGSTLNFDIENKTAYTVNSSLTNGTDAVKTNGDSTTGKNHSSLTYITEIQVTPNNGTGNISEIEIVPSLKVDNKQNARNSEHEYENYVKNFQITESLDLKDKNEEFKQTDDISVPNIDPEKELHKIQEIVQEQLKKLPEMRFSTSSYESPSRIPEKRQSQIELLKSNFEKSPPKSSKPEVVIKSRIPISTTMKTPPTSPERRDSRNLDMENQKEILELMSASVHSTPMANSGKYQKSPNKNVTITSIRNSSRIPSGLPVLGGSRPPIPPKKPEQENDMYVHVSTNNSNINSFKQWVFDPVDSVTNISLSGQKPDHK</sequence>
<keyword evidence="3" id="KW-1185">Reference proteome</keyword>
<accession>A0ABD2NAY1</accession>